<proteinExistence type="predicted"/>
<dbReference type="AlphaFoldDB" id="A0AAD9L7Y6"/>
<keyword evidence="3" id="KW-1185">Reference proteome</keyword>
<comment type="caution">
    <text evidence="2">The sequence shown here is derived from an EMBL/GenBank/DDBJ whole genome shotgun (WGS) entry which is preliminary data.</text>
</comment>
<protein>
    <submittedName>
        <fullName evidence="2">Uncharacterized protein</fullName>
    </submittedName>
</protein>
<evidence type="ECO:0000313" key="2">
    <source>
        <dbReference type="EMBL" id="KAK1926378.1"/>
    </source>
</evidence>
<gene>
    <name evidence="2" type="ORF">DB88DRAFT_481618</name>
</gene>
<feature type="region of interest" description="Disordered" evidence="1">
    <location>
        <begin position="267"/>
        <end position="441"/>
    </location>
</feature>
<dbReference type="Proteomes" id="UP001182556">
    <property type="component" value="Unassembled WGS sequence"/>
</dbReference>
<sequence>MGEHLEPALPRSKRRIDLSRDSHTVFRSRRNPTAPVSPKQSELPMSSSPMLGEGNSLPQISPDRSDHYDTEQIDDDLQSYQSQDREATPDTKPSLAAGSRSTRTEKKKSVPPQSPPSCAGPSKPRLVVEDVTDSQWEAIAQSTVERRRQRREKKASASHPPSSPLRKTVPPSDTPPHSSLRTPVSTSQNDGDGIHVPASDPIEWSPSPPYPLHQPLDVEHGDGASFQVDKALQGTKATLGKATRNDNDLKRQRGLRGAVDGPLFQADLLNPKSVQQDFVPATDDSPYHSRTMEKAKSTAGQRSTSGTPEPNSEEDKENIDPGPTLSDLFADEPAPAPSSSRSSRPPPHVHSSKPTTEIFDLTTSDHDDEDAVADNAKDKNEDGDEYDFDDLPFPDIDFSNDWDQPGPSKARPTRQSPDRDYERRSSPMNPPPIAHPIMLISDLPPEVQEFYNNHWRRGADRKRKAGGDDELDIEEDLVRTTKKAPPRKGPAYRGGWGSRGRGRGRGFRGRARGGAKRGRS</sequence>
<feature type="compositionally biased region" description="Acidic residues" evidence="1">
    <location>
        <begin position="381"/>
        <end position="392"/>
    </location>
</feature>
<reference evidence="2" key="1">
    <citation type="submission" date="2023-02" db="EMBL/GenBank/DDBJ databases">
        <title>Identification and recombinant expression of a fungal hydrolase from Papiliotrema laurentii that hydrolyzes apple cutin and clears colloidal polyester polyurethane.</title>
        <authorList>
            <consortium name="DOE Joint Genome Institute"/>
            <person name="Roman V.A."/>
            <person name="Bojanowski C."/>
            <person name="Crable B.R."/>
            <person name="Wagner D.N."/>
            <person name="Hung C.S."/>
            <person name="Nadeau L.J."/>
            <person name="Schratz L."/>
            <person name="Haridas S."/>
            <person name="Pangilinan J."/>
            <person name="Lipzen A."/>
            <person name="Na H."/>
            <person name="Yan M."/>
            <person name="Ng V."/>
            <person name="Grigoriev I.V."/>
            <person name="Spatafora J.W."/>
            <person name="Barlow D."/>
            <person name="Biffinger J."/>
            <person name="Kelley-Loughnane N."/>
            <person name="Varaljay V.A."/>
            <person name="Crookes-Goodson W.J."/>
        </authorList>
    </citation>
    <scope>NUCLEOTIDE SEQUENCE</scope>
    <source>
        <strain evidence="2">5307AH</strain>
    </source>
</reference>
<dbReference type="EMBL" id="JAODAN010000002">
    <property type="protein sequence ID" value="KAK1926378.1"/>
    <property type="molecule type" value="Genomic_DNA"/>
</dbReference>
<feature type="compositionally biased region" description="Polar residues" evidence="1">
    <location>
        <begin position="175"/>
        <end position="190"/>
    </location>
</feature>
<name>A0AAD9L7Y6_PAPLA</name>
<accession>A0AAD9L7Y6</accession>
<organism evidence="2 3">
    <name type="scientific">Papiliotrema laurentii</name>
    <name type="common">Cryptococcus laurentii</name>
    <dbReference type="NCBI Taxonomy" id="5418"/>
    <lineage>
        <taxon>Eukaryota</taxon>
        <taxon>Fungi</taxon>
        <taxon>Dikarya</taxon>
        <taxon>Basidiomycota</taxon>
        <taxon>Agaricomycotina</taxon>
        <taxon>Tremellomycetes</taxon>
        <taxon>Tremellales</taxon>
        <taxon>Rhynchogastremaceae</taxon>
        <taxon>Papiliotrema</taxon>
    </lineage>
</organism>
<feature type="compositionally biased region" description="Polar residues" evidence="1">
    <location>
        <begin position="38"/>
        <end position="49"/>
    </location>
</feature>
<feature type="compositionally biased region" description="Polar residues" evidence="1">
    <location>
        <begin position="298"/>
        <end position="310"/>
    </location>
</feature>
<feature type="compositionally biased region" description="Basic and acidic residues" evidence="1">
    <location>
        <begin position="285"/>
        <end position="296"/>
    </location>
</feature>
<feature type="region of interest" description="Disordered" evidence="1">
    <location>
        <begin position="456"/>
        <end position="520"/>
    </location>
</feature>
<evidence type="ECO:0000313" key="3">
    <source>
        <dbReference type="Proteomes" id="UP001182556"/>
    </source>
</evidence>
<feature type="compositionally biased region" description="Basic residues" evidence="1">
    <location>
        <begin position="500"/>
        <end position="520"/>
    </location>
</feature>
<evidence type="ECO:0000256" key="1">
    <source>
        <dbReference type="SAM" id="MobiDB-lite"/>
    </source>
</evidence>
<feature type="compositionally biased region" description="Basic and acidic residues" evidence="1">
    <location>
        <begin position="15"/>
        <end position="24"/>
    </location>
</feature>
<feature type="region of interest" description="Disordered" evidence="1">
    <location>
        <begin position="237"/>
        <end position="256"/>
    </location>
</feature>
<feature type="compositionally biased region" description="Basic and acidic residues" evidence="1">
    <location>
        <begin position="416"/>
        <end position="425"/>
    </location>
</feature>
<feature type="region of interest" description="Disordered" evidence="1">
    <location>
        <begin position="1"/>
        <end position="225"/>
    </location>
</feature>